<dbReference type="EMBL" id="LFZN01000023">
    <property type="protein sequence ID" value="KXT04159.1"/>
    <property type="molecule type" value="Genomic_DNA"/>
</dbReference>
<evidence type="ECO:0000256" key="2">
    <source>
        <dbReference type="ARBA" id="ARBA00022884"/>
    </source>
</evidence>
<feature type="region of interest" description="Disordered" evidence="6">
    <location>
        <begin position="107"/>
        <end position="155"/>
    </location>
</feature>
<feature type="compositionally biased region" description="Low complexity" evidence="6">
    <location>
        <begin position="25"/>
        <end position="41"/>
    </location>
</feature>
<evidence type="ECO:0000256" key="6">
    <source>
        <dbReference type="SAM" id="MobiDB-lite"/>
    </source>
</evidence>
<dbReference type="AlphaFoldDB" id="A0A139HP48"/>
<dbReference type="InterPro" id="IPR035979">
    <property type="entry name" value="RBD_domain_sf"/>
</dbReference>
<evidence type="ECO:0000256" key="1">
    <source>
        <dbReference type="ARBA" id="ARBA00004604"/>
    </source>
</evidence>
<dbReference type="STRING" id="321146.A0A139HP48"/>
<organism evidence="8 9">
    <name type="scientific">Pseudocercospora eumusae</name>
    <dbReference type="NCBI Taxonomy" id="321146"/>
    <lineage>
        <taxon>Eukaryota</taxon>
        <taxon>Fungi</taxon>
        <taxon>Dikarya</taxon>
        <taxon>Ascomycota</taxon>
        <taxon>Pezizomycotina</taxon>
        <taxon>Dothideomycetes</taxon>
        <taxon>Dothideomycetidae</taxon>
        <taxon>Mycosphaerellales</taxon>
        <taxon>Mycosphaerellaceae</taxon>
        <taxon>Pseudocercospora</taxon>
    </lineage>
</organism>
<dbReference type="GO" id="GO:0005730">
    <property type="term" value="C:nucleolus"/>
    <property type="evidence" value="ECO:0007669"/>
    <property type="project" value="UniProtKB-SubCell"/>
</dbReference>
<keyword evidence="2 4" id="KW-0694">RNA-binding</keyword>
<name>A0A139HP48_9PEZI</name>
<dbReference type="GO" id="GO:0003723">
    <property type="term" value="F:RNA binding"/>
    <property type="evidence" value="ECO:0007669"/>
    <property type="project" value="UniProtKB-UniRule"/>
</dbReference>
<dbReference type="InterPro" id="IPR012677">
    <property type="entry name" value="Nucleotide-bd_a/b_plait_sf"/>
</dbReference>
<evidence type="ECO:0000313" key="9">
    <source>
        <dbReference type="Proteomes" id="UP000070133"/>
    </source>
</evidence>
<dbReference type="Gene3D" id="3.30.70.330">
    <property type="match status" value="1"/>
</dbReference>
<sequence>MSADTKGKKRKSGDNIAQPVKKVKTTTTTVKSADRPAPAKSALKKSKVETIVTEKAKAKDKKSKAEPKAKKVVEKIEELEPVMSDVDEEEDGGAELTADQTADLLAGFSSDESGDEDGDGDEGVDVATLPAPPITGDVRNAATKTSKQKSDDAESTPGVVYISRLPYGFFEKQLRAYFSQFGTINHLRLARNRKTGKSKHYAFIEFEAASVADIVAKTMDKYLLFGHILQCKRIPAEQVKDEIWKGPKGVKNGKVRPRNRIEGSKLRKGTDREGWERRIAREEQRRQSKQEKLKELSYDFDMPAVKSVDAISKQKAVKSANAEAGAEKEDAGVKFVEEQEQEPVLEQTVVATIKSGPSGKAVVEEKTTKRKTKAGGEKVTKKKQKTKA</sequence>
<dbReference type="PROSITE" id="PS50102">
    <property type="entry name" value="RRM"/>
    <property type="match status" value="1"/>
</dbReference>
<keyword evidence="5" id="KW-0175">Coiled coil</keyword>
<dbReference type="SMART" id="SM00360">
    <property type="entry name" value="RRM"/>
    <property type="match status" value="1"/>
</dbReference>
<gene>
    <name evidence="8" type="ORF">AC578_49</name>
</gene>
<reference evidence="8 9" key="1">
    <citation type="submission" date="2015-07" db="EMBL/GenBank/DDBJ databases">
        <title>Comparative genomics of the Sigatoka disease complex on banana suggests a link between parallel evolutionary changes in Pseudocercospora fijiensis and Pseudocercospora eumusae and increased virulence on the banana host.</title>
        <authorList>
            <person name="Chang T.-C."/>
            <person name="Salvucci A."/>
            <person name="Crous P.W."/>
            <person name="Stergiopoulos I."/>
        </authorList>
    </citation>
    <scope>NUCLEOTIDE SEQUENCE [LARGE SCALE GENOMIC DNA]</scope>
    <source>
        <strain evidence="8 9">CBS 114824</strain>
    </source>
</reference>
<evidence type="ECO:0000256" key="5">
    <source>
        <dbReference type="SAM" id="Coils"/>
    </source>
</evidence>
<accession>A0A139HP48</accession>
<comment type="subcellular location">
    <subcellularLocation>
        <location evidence="1">Nucleus</location>
        <location evidence="1">Nucleolus</location>
    </subcellularLocation>
</comment>
<proteinExistence type="predicted"/>
<keyword evidence="9" id="KW-1185">Reference proteome</keyword>
<evidence type="ECO:0000259" key="7">
    <source>
        <dbReference type="PROSITE" id="PS50102"/>
    </source>
</evidence>
<comment type="caution">
    <text evidence="8">The sequence shown here is derived from an EMBL/GenBank/DDBJ whole genome shotgun (WGS) entry which is preliminary data.</text>
</comment>
<feature type="domain" description="RRM" evidence="7">
    <location>
        <begin position="158"/>
        <end position="241"/>
    </location>
</feature>
<feature type="compositionally biased region" description="Acidic residues" evidence="6">
    <location>
        <begin position="112"/>
        <end position="124"/>
    </location>
</feature>
<feature type="region of interest" description="Disordered" evidence="6">
    <location>
        <begin position="1"/>
        <end position="46"/>
    </location>
</feature>
<keyword evidence="3" id="KW-0539">Nucleus</keyword>
<dbReference type="Proteomes" id="UP000070133">
    <property type="component" value="Unassembled WGS sequence"/>
</dbReference>
<evidence type="ECO:0000313" key="8">
    <source>
        <dbReference type="EMBL" id="KXT04159.1"/>
    </source>
</evidence>
<evidence type="ECO:0000256" key="4">
    <source>
        <dbReference type="PROSITE-ProRule" id="PRU00176"/>
    </source>
</evidence>
<dbReference type="InterPro" id="IPR000504">
    <property type="entry name" value="RRM_dom"/>
</dbReference>
<dbReference type="OrthoDB" id="21467at2759"/>
<evidence type="ECO:0000256" key="3">
    <source>
        <dbReference type="ARBA" id="ARBA00023242"/>
    </source>
</evidence>
<feature type="coiled-coil region" evidence="5">
    <location>
        <begin position="272"/>
        <end position="299"/>
    </location>
</feature>
<feature type="region of interest" description="Disordered" evidence="6">
    <location>
        <begin position="356"/>
        <end position="388"/>
    </location>
</feature>
<dbReference type="CDD" id="cd12307">
    <property type="entry name" value="RRM_NIFK_like"/>
    <property type="match status" value="1"/>
</dbReference>
<dbReference type="SUPFAM" id="SSF54928">
    <property type="entry name" value="RNA-binding domain, RBD"/>
    <property type="match status" value="1"/>
</dbReference>
<dbReference type="PANTHER" id="PTHR46754">
    <property type="entry name" value="MKI67 FHA DOMAIN-INTERACTING NUCLEOLAR PHOSPHOPROTEIN"/>
    <property type="match status" value="1"/>
</dbReference>
<protein>
    <recommendedName>
        <fullName evidence="7">RRM domain-containing protein</fullName>
    </recommendedName>
</protein>
<dbReference type="Pfam" id="PF00076">
    <property type="entry name" value="RRM_1"/>
    <property type="match status" value="1"/>
</dbReference>